<dbReference type="AlphaFoldDB" id="A0AAP0S520"/>
<accession>A0AAP0S520</accession>
<dbReference type="Pfam" id="PF02519">
    <property type="entry name" value="Auxin_inducible"/>
    <property type="match status" value="1"/>
</dbReference>
<sequence length="65" mass="7476">MKLIKMARKWQKVAAIRRKTISFPGTNGNVNIESGNMLLVADKGHFVIYTADQKRFEFPMVHLNN</sequence>
<comment type="caution">
    <text evidence="2">The sequence shown here is derived from an EMBL/GenBank/DDBJ whole genome shotgun (WGS) entry which is preliminary data.</text>
</comment>
<organism evidence="2 3">
    <name type="scientific">Liquidambar formosana</name>
    <name type="common">Formosan gum</name>
    <dbReference type="NCBI Taxonomy" id="63359"/>
    <lineage>
        <taxon>Eukaryota</taxon>
        <taxon>Viridiplantae</taxon>
        <taxon>Streptophyta</taxon>
        <taxon>Embryophyta</taxon>
        <taxon>Tracheophyta</taxon>
        <taxon>Spermatophyta</taxon>
        <taxon>Magnoliopsida</taxon>
        <taxon>eudicotyledons</taxon>
        <taxon>Gunneridae</taxon>
        <taxon>Pentapetalae</taxon>
        <taxon>Saxifragales</taxon>
        <taxon>Altingiaceae</taxon>
        <taxon>Liquidambar</taxon>
    </lineage>
</organism>
<protein>
    <submittedName>
        <fullName evidence="2">Uncharacterized protein</fullName>
    </submittedName>
</protein>
<dbReference type="Proteomes" id="UP001415857">
    <property type="component" value="Unassembled WGS sequence"/>
</dbReference>
<gene>
    <name evidence="2" type="ORF">L1049_015546</name>
</gene>
<name>A0AAP0S520_LIQFO</name>
<reference evidence="2 3" key="1">
    <citation type="journal article" date="2024" name="Plant J.">
        <title>Genome sequences and population genomics reveal climatic adaptation and genomic divergence between two closely related sweetgum species.</title>
        <authorList>
            <person name="Xu W.Q."/>
            <person name="Ren C.Q."/>
            <person name="Zhang X.Y."/>
            <person name="Comes H.P."/>
            <person name="Liu X.H."/>
            <person name="Li Y.G."/>
            <person name="Kettle C.J."/>
            <person name="Jalonen R."/>
            <person name="Gaisberger H."/>
            <person name="Ma Y.Z."/>
            <person name="Qiu Y.X."/>
        </authorList>
    </citation>
    <scope>NUCLEOTIDE SEQUENCE [LARGE SCALE GENOMIC DNA]</scope>
    <source>
        <strain evidence="2">Hangzhou</strain>
    </source>
</reference>
<comment type="similarity">
    <text evidence="1">Belongs to the ARG7 family.</text>
</comment>
<dbReference type="InterPro" id="IPR003676">
    <property type="entry name" value="SAUR_fam"/>
</dbReference>
<evidence type="ECO:0000256" key="1">
    <source>
        <dbReference type="ARBA" id="ARBA00006974"/>
    </source>
</evidence>
<keyword evidence="3" id="KW-1185">Reference proteome</keyword>
<proteinExistence type="inferred from homology"/>
<evidence type="ECO:0000313" key="2">
    <source>
        <dbReference type="EMBL" id="KAK9287135.1"/>
    </source>
</evidence>
<dbReference type="EMBL" id="JBBPBK010000004">
    <property type="protein sequence ID" value="KAK9287135.1"/>
    <property type="molecule type" value="Genomic_DNA"/>
</dbReference>
<dbReference type="GO" id="GO:0009733">
    <property type="term" value="P:response to auxin"/>
    <property type="evidence" value="ECO:0007669"/>
    <property type="project" value="InterPro"/>
</dbReference>
<evidence type="ECO:0000313" key="3">
    <source>
        <dbReference type="Proteomes" id="UP001415857"/>
    </source>
</evidence>
<dbReference type="PANTHER" id="PTHR31175">
    <property type="entry name" value="AUXIN-RESPONSIVE FAMILY PROTEIN"/>
    <property type="match status" value="1"/>
</dbReference>
<dbReference type="PANTHER" id="PTHR31175:SF82">
    <property type="entry name" value="AUXIN-RESPONSIVE PROTEIN SAUR65"/>
    <property type="match status" value="1"/>
</dbReference>